<dbReference type="Proteomes" id="UP000823775">
    <property type="component" value="Unassembled WGS sequence"/>
</dbReference>
<proteinExistence type="predicted"/>
<evidence type="ECO:0000313" key="2">
    <source>
        <dbReference type="Proteomes" id="UP000823775"/>
    </source>
</evidence>
<keyword evidence="2" id="KW-1185">Reference proteome</keyword>
<gene>
    <name evidence="1" type="ORF">HAX54_051488</name>
</gene>
<name>A0ABS8SYL5_DATST</name>
<sequence>QVVTTLYVVKPQGFPTTSNSKGGASRVYLLKLKHTVTPPLTTQQWRKAITS</sequence>
<dbReference type="EMBL" id="JACEIK010000918">
    <property type="protein sequence ID" value="MCD7463825.1"/>
    <property type="molecule type" value="Genomic_DNA"/>
</dbReference>
<evidence type="ECO:0000313" key="1">
    <source>
        <dbReference type="EMBL" id="MCD7463825.1"/>
    </source>
</evidence>
<comment type="caution">
    <text evidence="1">The sequence shown here is derived from an EMBL/GenBank/DDBJ whole genome shotgun (WGS) entry which is preliminary data.</text>
</comment>
<protein>
    <submittedName>
        <fullName evidence="1">Uncharacterized protein</fullName>
    </submittedName>
</protein>
<accession>A0ABS8SYL5</accession>
<reference evidence="1 2" key="1">
    <citation type="journal article" date="2021" name="BMC Genomics">
        <title>Datura genome reveals duplications of psychoactive alkaloid biosynthetic genes and high mutation rate following tissue culture.</title>
        <authorList>
            <person name="Rajewski A."/>
            <person name="Carter-House D."/>
            <person name="Stajich J."/>
            <person name="Litt A."/>
        </authorList>
    </citation>
    <scope>NUCLEOTIDE SEQUENCE [LARGE SCALE GENOMIC DNA]</scope>
    <source>
        <strain evidence="1">AR-01</strain>
    </source>
</reference>
<organism evidence="1 2">
    <name type="scientific">Datura stramonium</name>
    <name type="common">Jimsonweed</name>
    <name type="synonym">Common thornapple</name>
    <dbReference type="NCBI Taxonomy" id="4076"/>
    <lineage>
        <taxon>Eukaryota</taxon>
        <taxon>Viridiplantae</taxon>
        <taxon>Streptophyta</taxon>
        <taxon>Embryophyta</taxon>
        <taxon>Tracheophyta</taxon>
        <taxon>Spermatophyta</taxon>
        <taxon>Magnoliopsida</taxon>
        <taxon>eudicotyledons</taxon>
        <taxon>Gunneridae</taxon>
        <taxon>Pentapetalae</taxon>
        <taxon>asterids</taxon>
        <taxon>lamiids</taxon>
        <taxon>Solanales</taxon>
        <taxon>Solanaceae</taxon>
        <taxon>Solanoideae</taxon>
        <taxon>Datureae</taxon>
        <taxon>Datura</taxon>
    </lineage>
</organism>
<feature type="non-terminal residue" evidence="1">
    <location>
        <position position="1"/>
    </location>
</feature>